<dbReference type="AlphaFoldDB" id="A0AAF0Y584"/>
<name>A0AAF0Y584_9TREE</name>
<gene>
    <name evidence="1" type="ORF">LOC62_01G001528</name>
</gene>
<organism evidence="1 2">
    <name type="scientific">Vanrija pseudolonga</name>
    <dbReference type="NCBI Taxonomy" id="143232"/>
    <lineage>
        <taxon>Eukaryota</taxon>
        <taxon>Fungi</taxon>
        <taxon>Dikarya</taxon>
        <taxon>Basidiomycota</taxon>
        <taxon>Agaricomycotina</taxon>
        <taxon>Tremellomycetes</taxon>
        <taxon>Trichosporonales</taxon>
        <taxon>Trichosporonaceae</taxon>
        <taxon>Vanrija</taxon>
    </lineage>
</organism>
<accession>A0AAF0Y584</accession>
<evidence type="ECO:0000313" key="1">
    <source>
        <dbReference type="EMBL" id="WOO77976.1"/>
    </source>
</evidence>
<keyword evidence="2" id="KW-1185">Reference proteome</keyword>
<proteinExistence type="predicted"/>
<protein>
    <submittedName>
        <fullName evidence="1">Uncharacterized protein</fullName>
    </submittedName>
</protein>
<sequence>MQRDGLLASLGPRPLSLSSRLLNRHPTQLARHAVSQPSFAPIKSQATEAPVDRVVAIPHILESIVAHSTRATQVTLLRVCHDFHRMAGKQIYRIIKINQRNFLDMMHGALIGTGSNGNVPTGCTEFAAEFLDILKPDILADLHKRFLEGSKVEDLAIDVVIGNKDHKYKPRVTNFKRSLFKHTEVLTVGTHHTCFCDLFRESLTTLFPNLRTLRIAPSKSERPFELAHTCDSLSPCPLLTNLKPRKIVVRNLDGGGLPIPDNYIWDVPDLETFVCFIPVDQREFNDGRIFLSLIPHFESAKSMKMVFYDKHEGPVGVDELLQRTVLGGMPVNPDIIMTLIGAGTSSHRYERSDFDGLPLDHHFGDFVSTLKSHRGTPDPAPRRRKCTVYGVGALNFDLSGSTFVPLYHRLFPSHAINRKKVVEIVKKEAMSEALFKASVYPWIPFDRAAWEKGQDFVTFKSITDYKKEKSARRAEINAED</sequence>
<dbReference type="EMBL" id="CP086714">
    <property type="protein sequence ID" value="WOO77976.1"/>
    <property type="molecule type" value="Genomic_DNA"/>
</dbReference>
<dbReference type="RefSeq" id="XP_062624008.1">
    <property type="nucleotide sequence ID" value="XM_062768024.1"/>
</dbReference>
<dbReference type="GeneID" id="87804783"/>
<evidence type="ECO:0000313" key="2">
    <source>
        <dbReference type="Proteomes" id="UP000827549"/>
    </source>
</evidence>
<reference evidence="1" key="1">
    <citation type="submission" date="2023-10" db="EMBL/GenBank/DDBJ databases">
        <authorList>
            <person name="Noh H."/>
        </authorList>
    </citation>
    <scope>NUCLEOTIDE SEQUENCE</scope>
    <source>
        <strain evidence="1">DUCC4014</strain>
    </source>
</reference>
<dbReference type="Proteomes" id="UP000827549">
    <property type="component" value="Chromosome 1"/>
</dbReference>